<dbReference type="AlphaFoldDB" id="A0A916YWM5"/>
<feature type="signal peptide" evidence="1">
    <location>
        <begin position="1"/>
        <end position="19"/>
    </location>
</feature>
<keyword evidence="3" id="KW-1185">Reference proteome</keyword>
<dbReference type="Proteomes" id="UP000609064">
    <property type="component" value="Unassembled WGS sequence"/>
</dbReference>
<evidence type="ECO:0000313" key="2">
    <source>
        <dbReference type="EMBL" id="GGD64452.1"/>
    </source>
</evidence>
<reference evidence="2" key="2">
    <citation type="submission" date="2020-09" db="EMBL/GenBank/DDBJ databases">
        <authorList>
            <person name="Sun Q."/>
            <person name="Zhou Y."/>
        </authorList>
    </citation>
    <scope>NUCLEOTIDE SEQUENCE</scope>
    <source>
        <strain evidence="2">CGMCC 1.15958</strain>
    </source>
</reference>
<name>A0A916YWM5_9BACT</name>
<sequence>MNNLSKIIILLLFSTTVFAQGVCDITTGIEKGGFSFDDPSTVCIGQAVKLKDNSGGTGVRYIFGYTGQPASQLSSISSQTNLDYTFLAAGQYTVLQYGKRNGKDMYYCDVVYVRENNKPDISYEACDNTRITLTIRNSPINNFDSYRIKWSDGSIDNIPIGTVLPYSVKKTFAPSSTQNILVEGLYTIPNNCPAPQPISVKMDRGDMFPRIEKVELSEDGKQATINLIGNPDADYFLSSRSIDQNGVVPNNTMPKVKVGSIKVSIPDPQKSQCFSVGRVGQAGCFEFSNEICTIPFTLKPINDKYQLTWQTISTGKTQNTGVFTFINQVNTQIIRDENGANKTTFNNVSSPYIDNTADCNKKYCYTLSSKITVSYAGYTGANYIETATVSQKQCIDRKEIHPPAITDGLVSVNAANNVQFTFKDNSSWNLDRKLYRLYRLEEPLQKKIDSTNTIRPFLDTGVNASEKSYCYKVSFVDKCGSESDFSPAFCTIFLNENALRNLEWTNTSPFGNTAIKEFEVLSYNEQTNTTTVETSKTASETIFVPVLDKFEEEAKFQVKTISIDGEESFSNIYIIPIAVKLFLPDAFTPNNDSINENLEIKGSIKRITTFELQIYNRWGNPVFISNDINLQWDGTFQNALAPSDTYTYKIYAKVNDGKEVNKTGKLLLIR</sequence>
<gene>
    <name evidence="2" type="ORF">GCM10011514_30540</name>
</gene>
<protein>
    <recommendedName>
        <fullName evidence="4">Gliding motility-associated C-terminal domain-containing protein</fullName>
    </recommendedName>
</protein>
<evidence type="ECO:0000256" key="1">
    <source>
        <dbReference type="SAM" id="SignalP"/>
    </source>
</evidence>
<organism evidence="2 3">
    <name type="scientific">Emticicia aquatilis</name>
    <dbReference type="NCBI Taxonomy" id="1537369"/>
    <lineage>
        <taxon>Bacteria</taxon>
        <taxon>Pseudomonadati</taxon>
        <taxon>Bacteroidota</taxon>
        <taxon>Cytophagia</taxon>
        <taxon>Cytophagales</taxon>
        <taxon>Leadbetterellaceae</taxon>
        <taxon>Emticicia</taxon>
    </lineage>
</organism>
<dbReference type="InterPro" id="IPR013783">
    <property type="entry name" value="Ig-like_fold"/>
</dbReference>
<keyword evidence="1" id="KW-0732">Signal</keyword>
<dbReference type="RefSeq" id="WP_188766997.1">
    <property type="nucleotide sequence ID" value="NZ_BMKK01000006.1"/>
</dbReference>
<dbReference type="NCBIfam" id="TIGR04131">
    <property type="entry name" value="Bac_Flav_CTERM"/>
    <property type="match status" value="1"/>
</dbReference>
<dbReference type="EMBL" id="BMKK01000006">
    <property type="protein sequence ID" value="GGD64452.1"/>
    <property type="molecule type" value="Genomic_DNA"/>
</dbReference>
<reference evidence="2" key="1">
    <citation type="journal article" date="2014" name="Int. J. Syst. Evol. Microbiol.">
        <title>Complete genome sequence of Corynebacterium casei LMG S-19264T (=DSM 44701T), isolated from a smear-ripened cheese.</title>
        <authorList>
            <consortium name="US DOE Joint Genome Institute (JGI-PGF)"/>
            <person name="Walter F."/>
            <person name="Albersmeier A."/>
            <person name="Kalinowski J."/>
            <person name="Ruckert C."/>
        </authorList>
    </citation>
    <scope>NUCLEOTIDE SEQUENCE</scope>
    <source>
        <strain evidence="2">CGMCC 1.15958</strain>
    </source>
</reference>
<proteinExistence type="predicted"/>
<comment type="caution">
    <text evidence="2">The sequence shown here is derived from an EMBL/GenBank/DDBJ whole genome shotgun (WGS) entry which is preliminary data.</text>
</comment>
<evidence type="ECO:0008006" key="4">
    <source>
        <dbReference type="Google" id="ProtNLM"/>
    </source>
</evidence>
<feature type="chain" id="PRO_5037456163" description="Gliding motility-associated C-terminal domain-containing protein" evidence="1">
    <location>
        <begin position="20"/>
        <end position="670"/>
    </location>
</feature>
<dbReference type="Pfam" id="PF13585">
    <property type="entry name" value="CHU_C"/>
    <property type="match status" value="1"/>
</dbReference>
<accession>A0A916YWM5</accession>
<evidence type="ECO:0000313" key="3">
    <source>
        <dbReference type="Proteomes" id="UP000609064"/>
    </source>
</evidence>
<dbReference type="Gene3D" id="2.60.40.10">
    <property type="entry name" value="Immunoglobulins"/>
    <property type="match status" value="1"/>
</dbReference>
<dbReference type="InterPro" id="IPR026341">
    <property type="entry name" value="T9SS_type_B"/>
</dbReference>